<dbReference type="EMBL" id="JAINUG010000008">
    <property type="protein sequence ID" value="KAJ8415848.1"/>
    <property type="molecule type" value="Genomic_DNA"/>
</dbReference>
<evidence type="ECO:0000313" key="3">
    <source>
        <dbReference type="Proteomes" id="UP001221898"/>
    </source>
</evidence>
<gene>
    <name evidence="2" type="ORF">AAFF_G00404050</name>
</gene>
<feature type="compositionally biased region" description="Polar residues" evidence="1">
    <location>
        <begin position="42"/>
        <end position="56"/>
    </location>
</feature>
<evidence type="ECO:0000256" key="1">
    <source>
        <dbReference type="SAM" id="MobiDB-lite"/>
    </source>
</evidence>
<feature type="region of interest" description="Disordered" evidence="1">
    <location>
        <begin position="1"/>
        <end position="67"/>
    </location>
</feature>
<reference evidence="2" key="1">
    <citation type="journal article" date="2023" name="Science">
        <title>Genome structures resolve the early diversification of teleost fishes.</title>
        <authorList>
            <person name="Parey E."/>
            <person name="Louis A."/>
            <person name="Montfort J."/>
            <person name="Bouchez O."/>
            <person name="Roques C."/>
            <person name="Iampietro C."/>
            <person name="Lluch J."/>
            <person name="Castinel A."/>
            <person name="Donnadieu C."/>
            <person name="Desvignes T."/>
            <person name="Floi Bucao C."/>
            <person name="Jouanno E."/>
            <person name="Wen M."/>
            <person name="Mejri S."/>
            <person name="Dirks R."/>
            <person name="Jansen H."/>
            <person name="Henkel C."/>
            <person name="Chen W.J."/>
            <person name="Zahm M."/>
            <person name="Cabau C."/>
            <person name="Klopp C."/>
            <person name="Thompson A.W."/>
            <person name="Robinson-Rechavi M."/>
            <person name="Braasch I."/>
            <person name="Lecointre G."/>
            <person name="Bobe J."/>
            <person name="Postlethwait J.H."/>
            <person name="Berthelot C."/>
            <person name="Roest Crollius H."/>
            <person name="Guiguen Y."/>
        </authorList>
    </citation>
    <scope>NUCLEOTIDE SEQUENCE</scope>
    <source>
        <strain evidence="2">NC1722</strain>
    </source>
</reference>
<organism evidence="2 3">
    <name type="scientific">Aldrovandia affinis</name>
    <dbReference type="NCBI Taxonomy" id="143900"/>
    <lineage>
        <taxon>Eukaryota</taxon>
        <taxon>Metazoa</taxon>
        <taxon>Chordata</taxon>
        <taxon>Craniata</taxon>
        <taxon>Vertebrata</taxon>
        <taxon>Euteleostomi</taxon>
        <taxon>Actinopterygii</taxon>
        <taxon>Neopterygii</taxon>
        <taxon>Teleostei</taxon>
        <taxon>Notacanthiformes</taxon>
        <taxon>Halosauridae</taxon>
        <taxon>Aldrovandia</taxon>
    </lineage>
</organism>
<dbReference type="Proteomes" id="UP001221898">
    <property type="component" value="Unassembled WGS sequence"/>
</dbReference>
<evidence type="ECO:0000313" key="2">
    <source>
        <dbReference type="EMBL" id="KAJ8415848.1"/>
    </source>
</evidence>
<sequence>MLWEKGSGGEGSVWKRANSSWISRRRRRSVMEDRDHKRPASILTQHTGPHHTQNPALNPALTPRPRG</sequence>
<feature type="compositionally biased region" description="Gly residues" evidence="1">
    <location>
        <begin position="1"/>
        <end position="11"/>
    </location>
</feature>
<protein>
    <submittedName>
        <fullName evidence="2">Uncharacterized protein</fullName>
    </submittedName>
</protein>
<comment type="caution">
    <text evidence="2">The sequence shown here is derived from an EMBL/GenBank/DDBJ whole genome shotgun (WGS) entry which is preliminary data.</text>
</comment>
<dbReference type="AlphaFoldDB" id="A0AAD7T8M2"/>
<name>A0AAD7T8M2_9TELE</name>
<proteinExistence type="predicted"/>
<accession>A0AAD7T8M2</accession>
<feature type="compositionally biased region" description="Basic and acidic residues" evidence="1">
    <location>
        <begin position="29"/>
        <end position="38"/>
    </location>
</feature>
<keyword evidence="3" id="KW-1185">Reference proteome</keyword>